<dbReference type="GO" id="GO:0005524">
    <property type="term" value="F:ATP binding"/>
    <property type="evidence" value="ECO:0007669"/>
    <property type="project" value="UniProtKB-KW"/>
</dbReference>
<dbReference type="GO" id="GO:0000724">
    <property type="term" value="P:double-strand break repair via homologous recombination"/>
    <property type="evidence" value="ECO:0007669"/>
    <property type="project" value="TreeGrafter"/>
</dbReference>
<dbReference type="PROSITE" id="PS51194">
    <property type="entry name" value="HELICASE_CTER"/>
    <property type="match status" value="1"/>
</dbReference>
<dbReference type="InterPro" id="IPR014013">
    <property type="entry name" value="Helic_SF1/SF2_ATP-bd_DinG/Rad3"/>
</dbReference>
<dbReference type="GO" id="GO:0003677">
    <property type="term" value="F:DNA binding"/>
    <property type="evidence" value="ECO:0007669"/>
    <property type="project" value="UniProtKB-KW"/>
</dbReference>
<dbReference type="InterPro" id="IPR006935">
    <property type="entry name" value="Helicase/UvrB_N"/>
</dbReference>
<dbReference type="PROSITE" id="PS51192">
    <property type="entry name" value="HELICASE_ATP_BIND_1"/>
    <property type="match status" value="1"/>
</dbReference>
<evidence type="ECO:0000313" key="13">
    <source>
        <dbReference type="EMBL" id="GCD47423.1"/>
    </source>
</evidence>
<feature type="domain" description="Helicase C-terminal" evidence="12">
    <location>
        <begin position="1429"/>
        <end position="1610"/>
    </location>
</feature>
<dbReference type="GO" id="GO:0005694">
    <property type="term" value="C:chromosome"/>
    <property type="evidence" value="ECO:0007669"/>
    <property type="project" value="TreeGrafter"/>
</dbReference>
<feature type="region of interest" description="Disordered" evidence="9">
    <location>
        <begin position="1377"/>
        <end position="1398"/>
    </location>
</feature>
<sequence>MGKAGSQVSAAVRKVIEIVAGYPAGVARGELMRVTRRRGGMPEQRLARLVGEAVQAGLLREESDVLFVVEAASVAGATTASAPEPDSAASAGQHLMKAVLIDVESIVRTTTAEPYVQRDVYEVAARRFGADQGWVSERPAWHRYVSLGAVADQVVEPAVRTAVRKEGVPASQVWRELAVYTAAADIVVAYNGTGLDFSLIREAAEAAGCEDPLAGRRTVDALYLALALWPTAPTHRLHLLAAETGLSTEDLRAHAASDDVRLLGRLLERAADELVALGTGTQSLIADVCHDSDAWRLLFELAYGTQTLQRERRAWDRREVADLLAGTFAAHRPVRTAGTRRVPVQLAPELVRSDGRVDPTALARIVHGARVEPRPAQQRMTAALQTWAEHGTGGMLEAPTGTGKSYAILAAALDFLAADPRRTAVIATFTKQLQSQLARDIEDLQQAVPGLLAVTDLVKGAVNRVSLSALNQSLADATRTRSGRRRRDGFTAHPRFRELTVFLALRLRAATRPPLTWTARSVDPVDVPAFFSDYLGPLLPLWLESLSQRDGDFSAGSGSSLACHTDTVREAVAGHRLVLANHALALAHLDDLQSLGRNTLLVLDEAHELENAATAALTDQIDYQELEALLTDLLVWADEVSSDDGRAAVADLDRLLDDEQLPRQVAQVLDAQIKGVGVRIGSRSVTLIGPYSGTAHSRQVRRLSRHLERCARAVNRARAAAERYLAQNSVHLEVLARERAERLVRRAEDVADRLNRLTTCIDAFLSPAPTLTGTLPSRVVYVEELAEPDSHLRAYRFRIAASPVELPATPEWRRFLDSFDRVQYVSATLRVGGDWEFLCGRLGLPPSLPRLALPSPFDLRRQAELVCFSDFPSWAEQEEGAVRVVAHQLAGFAEQVIGKRPDGGGWDGGAMVLTTAKATAAGIGAHLVEQLAARGITAPVAEALTLGNGRAYQTFTDQENGGGFLVGTRGLWQGVDVSDPARLRLVWINKLPFAPFAAPVIEARRAAVRERAAEAGHPDPEGAATEQYYLPLAALQLRQAVGRLIRSSRHRGVIVISDRKLGGHSALRRLYRRAFLGSLDDGLECPDPQTGETGGGNVTTMADGWQRIWTFLADSELLDRTRAAQLCTEEALARHTLLPYTRRIHALRLSAQEETDLREKGLLADEVCTRASEVAGLLGLSDEPVALKPAQLAAIRAVTQGRNVLGLLPTGFGKSFTFQLPALLLPGVTIVVSPLVALMHDQALELNRSIGGAVRALISPLRESSSRAGKTEVADQLLGRADHGIRLVYVSPERLCQSRFQTLVRRAVEAGVVRRIAIDEAHTLVQWEDFRPSMRRIGRFLGDLRDRDGVAVTAVTATANRSVHEALRTQLFGVARDIPEPGSPQEGREAAGEGADGDLVTVQENPIRPELSLHRRTMRRLGPSGITGLVEQVVDALEGHAILYCLTVKEVNSLYTHLREYLGEAAVRVMRFHGRLTEVEKAATMTAFREAPHEDEAGFVPVVVVATSAFGLGVNRPDVRTVLCVSPPTDLSALYQQIGRAGRDSVGGAGAPGRPANVGLALATGRGLRTARFMAGQDLPVSALRRAAELLLSLQDGSFAAADVAERLMGEEAARGALPENELSDRHQRERHQAAVMRAFSVLADLGAVTDLGDHPPLCAVRPGDIADPERSPGAPAQEGQDIEDAVVRAGLTWRTPHRVDVLALDRELARDLPGYRDVADGPAATWELLIGLHDRGLLDVSAAPSHHLVTGLRVHRRAVPAGYLPLMTRRSARAAEELDRLRAFFDAPGRCAQRVLADYFGVGDLPEGSCARADCRCSACWNRGDWPLGEHRPAVAEAFAGLRPHDGGGVDATLRHHHVDRQVHRLLQLQPRGMHPRRLLHVLRGDESAYHAGERRMVPLPESLRASRYFGGRAGITQGQVDESLTRLAAAGRAEQNDSGLWHARSGSLSAFHRAVLSHPVKINQQGEPR</sequence>
<dbReference type="EMBL" id="BHZD01000001">
    <property type="protein sequence ID" value="GCD47423.1"/>
    <property type="molecule type" value="Genomic_DNA"/>
</dbReference>
<accession>A0A401WDM2</accession>
<evidence type="ECO:0000259" key="11">
    <source>
        <dbReference type="PROSITE" id="PS51193"/>
    </source>
</evidence>
<evidence type="ECO:0000256" key="4">
    <source>
        <dbReference type="ARBA" id="ARBA00022840"/>
    </source>
</evidence>
<dbReference type="EC" id="5.6.2.4" evidence="8"/>
<dbReference type="Pfam" id="PF13307">
    <property type="entry name" value="Helicase_C_2"/>
    <property type="match status" value="1"/>
</dbReference>
<keyword evidence="14" id="KW-1185">Reference proteome</keyword>
<dbReference type="InterPro" id="IPR001650">
    <property type="entry name" value="Helicase_C-like"/>
</dbReference>
<comment type="caution">
    <text evidence="13">The sequence shown here is derived from an EMBL/GenBank/DDBJ whole genome shotgun (WGS) entry which is preliminary data.</text>
</comment>
<evidence type="ECO:0000256" key="6">
    <source>
        <dbReference type="ARBA" id="ARBA00023235"/>
    </source>
</evidence>
<dbReference type="Gene3D" id="3.40.50.300">
    <property type="entry name" value="P-loop containing nucleotide triphosphate hydrolases"/>
    <property type="match status" value="4"/>
</dbReference>
<name>A0A401WDM2_STREY</name>
<dbReference type="InterPro" id="IPR011545">
    <property type="entry name" value="DEAD/DEAH_box_helicase_dom"/>
</dbReference>
<evidence type="ECO:0000256" key="2">
    <source>
        <dbReference type="ARBA" id="ARBA00022741"/>
    </source>
</evidence>
<keyword evidence="3" id="KW-0378">Hydrolase</keyword>
<keyword evidence="6" id="KW-0413">Isomerase</keyword>
<dbReference type="SUPFAM" id="SSF52540">
    <property type="entry name" value="P-loop containing nucleoside triphosphate hydrolases"/>
    <property type="match status" value="3"/>
</dbReference>
<reference evidence="13 14" key="1">
    <citation type="submission" date="2018-11" db="EMBL/GenBank/DDBJ databases">
        <title>Whole genome sequence of Streptomyces paromomycinus NBRC 15454(T).</title>
        <authorList>
            <person name="Komaki H."/>
            <person name="Tamura T."/>
        </authorList>
    </citation>
    <scope>NUCLEOTIDE SEQUENCE [LARGE SCALE GENOMIC DNA]</scope>
    <source>
        <strain evidence="13 14">NBRC 15454</strain>
    </source>
</reference>
<feature type="domain" description="Helicase ATP-binding" evidence="11">
    <location>
        <begin position="363"/>
        <end position="659"/>
    </location>
</feature>
<dbReference type="GO" id="GO:0005737">
    <property type="term" value="C:cytoplasm"/>
    <property type="evidence" value="ECO:0007669"/>
    <property type="project" value="TreeGrafter"/>
</dbReference>
<keyword evidence="4" id="KW-0067">ATP-binding</keyword>
<dbReference type="GO" id="GO:0016818">
    <property type="term" value="F:hydrolase activity, acting on acid anhydrides, in phosphorus-containing anhydrides"/>
    <property type="evidence" value="ECO:0007669"/>
    <property type="project" value="InterPro"/>
</dbReference>
<dbReference type="Gene3D" id="3.30.420.10">
    <property type="entry name" value="Ribonuclease H-like superfamily/Ribonuclease H"/>
    <property type="match status" value="1"/>
</dbReference>
<keyword evidence="13" id="KW-0347">Helicase</keyword>
<dbReference type="Pfam" id="PF00270">
    <property type="entry name" value="DEAD"/>
    <property type="match status" value="1"/>
</dbReference>
<dbReference type="SMART" id="SM00490">
    <property type="entry name" value="HELICc"/>
    <property type="match status" value="1"/>
</dbReference>
<comment type="catalytic activity">
    <reaction evidence="7">
        <text>Couples ATP hydrolysis with the unwinding of duplex DNA by translocating in the 3'-5' direction.</text>
        <dbReference type="EC" id="5.6.2.4"/>
    </reaction>
</comment>
<evidence type="ECO:0000256" key="1">
    <source>
        <dbReference type="ARBA" id="ARBA00005446"/>
    </source>
</evidence>
<dbReference type="GO" id="GO:0009378">
    <property type="term" value="F:four-way junction helicase activity"/>
    <property type="evidence" value="ECO:0007669"/>
    <property type="project" value="TreeGrafter"/>
</dbReference>
<dbReference type="GO" id="GO:0043138">
    <property type="term" value="F:3'-5' DNA helicase activity"/>
    <property type="evidence" value="ECO:0007669"/>
    <property type="project" value="UniProtKB-EC"/>
</dbReference>
<evidence type="ECO:0000259" key="12">
    <source>
        <dbReference type="PROSITE" id="PS51194"/>
    </source>
</evidence>
<dbReference type="SUPFAM" id="SSF53098">
    <property type="entry name" value="Ribonuclease H-like"/>
    <property type="match status" value="1"/>
</dbReference>
<keyword evidence="2" id="KW-0547">Nucleotide-binding</keyword>
<dbReference type="SMART" id="SM00491">
    <property type="entry name" value="HELICc2"/>
    <property type="match status" value="1"/>
</dbReference>
<dbReference type="InterPro" id="IPR012337">
    <property type="entry name" value="RNaseH-like_sf"/>
</dbReference>
<dbReference type="PANTHER" id="PTHR13710">
    <property type="entry name" value="DNA HELICASE RECQ FAMILY MEMBER"/>
    <property type="match status" value="1"/>
</dbReference>
<keyword evidence="5" id="KW-0238">DNA-binding</keyword>
<proteinExistence type="inferred from homology"/>
<evidence type="ECO:0000256" key="9">
    <source>
        <dbReference type="SAM" id="MobiDB-lite"/>
    </source>
</evidence>
<dbReference type="Proteomes" id="UP000286746">
    <property type="component" value="Unassembled WGS sequence"/>
</dbReference>
<gene>
    <name evidence="13" type="primary">recQ_2</name>
    <name evidence="13" type="ORF">GKJPGBOP_07189</name>
</gene>
<comment type="similarity">
    <text evidence="1">Belongs to the helicase family. RecQ subfamily.</text>
</comment>
<dbReference type="CDD" id="cd17920">
    <property type="entry name" value="DEXHc_RecQ"/>
    <property type="match status" value="1"/>
</dbReference>
<dbReference type="InterPro" id="IPR014001">
    <property type="entry name" value="Helicase_ATP-bd"/>
</dbReference>
<dbReference type="Pfam" id="PF00271">
    <property type="entry name" value="Helicase_C"/>
    <property type="match status" value="1"/>
</dbReference>
<evidence type="ECO:0000313" key="14">
    <source>
        <dbReference type="Proteomes" id="UP000286746"/>
    </source>
</evidence>
<dbReference type="InterPro" id="IPR036397">
    <property type="entry name" value="RNaseH_sf"/>
</dbReference>
<dbReference type="InterPro" id="IPR006555">
    <property type="entry name" value="ATP-dep_Helicase_C"/>
</dbReference>
<evidence type="ECO:0000259" key="10">
    <source>
        <dbReference type="PROSITE" id="PS51192"/>
    </source>
</evidence>
<feature type="domain" description="Helicase ATP-binding" evidence="10">
    <location>
        <begin position="1195"/>
        <end position="1377"/>
    </location>
</feature>
<organism evidence="13 14">
    <name type="scientific">Streptomyces paromomycinus</name>
    <name type="common">Streptomyces rimosus subsp. paromomycinus</name>
    <dbReference type="NCBI Taxonomy" id="92743"/>
    <lineage>
        <taxon>Bacteria</taxon>
        <taxon>Bacillati</taxon>
        <taxon>Actinomycetota</taxon>
        <taxon>Actinomycetes</taxon>
        <taxon>Kitasatosporales</taxon>
        <taxon>Streptomycetaceae</taxon>
        <taxon>Streptomyces</taxon>
    </lineage>
</organism>
<evidence type="ECO:0000256" key="7">
    <source>
        <dbReference type="ARBA" id="ARBA00034617"/>
    </source>
</evidence>
<evidence type="ECO:0000256" key="3">
    <source>
        <dbReference type="ARBA" id="ARBA00022801"/>
    </source>
</evidence>
<evidence type="ECO:0000256" key="5">
    <source>
        <dbReference type="ARBA" id="ARBA00023125"/>
    </source>
</evidence>
<dbReference type="PANTHER" id="PTHR13710:SF105">
    <property type="entry name" value="ATP-DEPENDENT DNA HELICASE Q1"/>
    <property type="match status" value="1"/>
</dbReference>
<dbReference type="InterPro" id="IPR027417">
    <property type="entry name" value="P-loop_NTPase"/>
</dbReference>
<dbReference type="Pfam" id="PF04851">
    <property type="entry name" value="ResIII"/>
    <property type="match status" value="1"/>
</dbReference>
<dbReference type="SMART" id="SM00487">
    <property type="entry name" value="DEXDc"/>
    <property type="match status" value="2"/>
</dbReference>
<protein>
    <recommendedName>
        <fullName evidence="8">DNA 3'-5' helicase</fullName>
        <ecNumber evidence="8">5.6.2.4</ecNumber>
    </recommendedName>
</protein>
<dbReference type="PROSITE" id="PS51193">
    <property type="entry name" value="HELICASE_ATP_BIND_2"/>
    <property type="match status" value="1"/>
</dbReference>
<evidence type="ECO:0000256" key="8">
    <source>
        <dbReference type="ARBA" id="ARBA00034808"/>
    </source>
</evidence>